<keyword evidence="4 7" id="KW-1133">Transmembrane helix</keyword>
<proteinExistence type="predicted"/>
<evidence type="ECO:0000313" key="9">
    <source>
        <dbReference type="EMBL" id="KAL3767023.1"/>
    </source>
</evidence>
<feature type="compositionally biased region" description="Polar residues" evidence="6">
    <location>
        <begin position="498"/>
        <end position="511"/>
    </location>
</feature>
<evidence type="ECO:0000256" key="4">
    <source>
        <dbReference type="ARBA" id="ARBA00022989"/>
    </source>
</evidence>
<evidence type="ECO:0000256" key="2">
    <source>
        <dbReference type="ARBA" id="ARBA00022475"/>
    </source>
</evidence>
<evidence type="ECO:0000256" key="7">
    <source>
        <dbReference type="SAM" id="Phobius"/>
    </source>
</evidence>
<dbReference type="Pfam" id="PF09335">
    <property type="entry name" value="VTT_dom"/>
    <property type="match status" value="1"/>
</dbReference>
<dbReference type="AlphaFoldDB" id="A0ABD3MT98"/>
<keyword evidence="2" id="KW-1003">Cell membrane</keyword>
<evidence type="ECO:0000259" key="8">
    <source>
        <dbReference type="Pfam" id="PF09335"/>
    </source>
</evidence>
<dbReference type="InterPro" id="IPR015414">
    <property type="entry name" value="TMEM64"/>
</dbReference>
<feature type="region of interest" description="Disordered" evidence="6">
    <location>
        <begin position="1"/>
        <end position="46"/>
    </location>
</feature>
<organism evidence="9 10">
    <name type="scientific">Discostella pseudostelligera</name>
    <dbReference type="NCBI Taxonomy" id="259834"/>
    <lineage>
        <taxon>Eukaryota</taxon>
        <taxon>Sar</taxon>
        <taxon>Stramenopiles</taxon>
        <taxon>Ochrophyta</taxon>
        <taxon>Bacillariophyta</taxon>
        <taxon>Coscinodiscophyceae</taxon>
        <taxon>Thalassiosirophycidae</taxon>
        <taxon>Stephanodiscales</taxon>
        <taxon>Stephanodiscaceae</taxon>
        <taxon>Discostella</taxon>
    </lineage>
</organism>
<sequence length="541" mass="57077">MMMMNMSSSRIRRVSKHSPAGPAATALRSDNDDAGEAMNVDYPKNGADEVASGGGMGIGGGVGGSGSGGGSMSGIDSFLHRLNNDADLNNASNNSSNSKLSRIKKKKHQQHQRLLSNSKTSNIHEDSSSTDHAQTASATSCSSTITSCSTLQSSQPTNKRLILLSLLSIPLLYLLYDTMISPPHQRILHHYFHLITPTSTSTTTTAMIHSFLSWVQHHPTIGAIAFIFAYGLCVILLLPGTPLTLGGGYVYKVSYGWVGGITMATFTTIAGSLFGSCTCFLLGRYILRSRIRIWGRKKYPFFDAMDGAISENGFKIMCLLYLTPILPLGPVSYMVGTTSMSIGKFAGAKVAAVPIVIMYCFIGASTDTFFGNGDVVVAVENDSLGLPRMMDEVGGGSIDGVGGEGGSMSSGEGEGGIGVSKSIVNGMVGGGGGAAAVGGGVVDESTHRKMVLFGLILSFVSMSLVSHFVKKELYKIFDKQKRDKSDDGDEDGDGRGGTISSSSATTVNNNIAMEDHIEMGSGVDRKNLLRRPRGGHDEEKG</sequence>
<feature type="transmembrane region" description="Helical" evidence="7">
    <location>
        <begin position="221"/>
        <end position="241"/>
    </location>
</feature>
<feature type="region of interest" description="Disordered" evidence="6">
    <location>
        <begin position="86"/>
        <end position="135"/>
    </location>
</feature>
<dbReference type="InterPro" id="IPR032816">
    <property type="entry name" value="VTT_dom"/>
</dbReference>
<feature type="compositionally biased region" description="Basic residues" evidence="6">
    <location>
        <begin position="101"/>
        <end position="111"/>
    </location>
</feature>
<name>A0ABD3MT98_9STRA</name>
<dbReference type="PANTHER" id="PTHR12677:SF59">
    <property type="entry name" value="GOLGI APPARATUS MEMBRANE PROTEIN TVP38-RELATED"/>
    <property type="match status" value="1"/>
</dbReference>
<feature type="transmembrane region" description="Helical" evidence="7">
    <location>
        <begin position="346"/>
        <end position="364"/>
    </location>
</feature>
<reference evidence="9 10" key="1">
    <citation type="submission" date="2024-10" db="EMBL/GenBank/DDBJ databases">
        <title>Updated reference genomes for cyclostephanoid diatoms.</title>
        <authorList>
            <person name="Roberts W.R."/>
            <person name="Alverson A.J."/>
        </authorList>
    </citation>
    <scope>NUCLEOTIDE SEQUENCE [LARGE SCALE GENOMIC DNA]</scope>
    <source>
        <strain evidence="9 10">AJA232-27</strain>
    </source>
</reference>
<feature type="transmembrane region" description="Helical" evidence="7">
    <location>
        <begin position="191"/>
        <end position="214"/>
    </location>
</feature>
<keyword evidence="3 7" id="KW-0812">Transmembrane</keyword>
<keyword evidence="10" id="KW-1185">Reference proteome</keyword>
<evidence type="ECO:0000256" key="5">
    <source>
        <dbReference type="ARBA" id="ARBA00023136"/>
    </source>
</evidence>
<comment type="caution">
    <text evidence="9">The sequence shown here is derived from an EMBL/GenBank/DDBJ whole genome shotgun (WGS) entry which is preliminary data.</text>
</comment>
<evidence type="ECO:0000256" key="1">
    <source>
        <dbReference type="ARBA" id="ARBA00004651"/>
    </source>
</evidence>
<evidence type="ECO:0000256" key="3">
    <source>
        <dbReference type="ARBA" id="ARBA00022692"/>
    </source>
</evidence>
<feature type="domain" description="VTT" evidence="8">
    <location>
        <begin position="238"/>
        <end position="364"/>
    </location>
</feature>
<evidence type="ECO:0000313" key="10">
    <source>
        <dbReference type="Proteomes" id="UP001530293"/>
    </source>
</evidence>
<feature type="transmembrane region" description="Helical" evidence="7">
    <location>
        <begin position="161"/>
        <end position="179"/>
    </location>
</feature>
<feature type="compositionally biased region" description="Low complexity" evidence="6">
    <location>
        <begin position="86"/>
        <end position="98"/>
    </location>
</feature>
<keyword evidence="5 7" id="KW-0472">Membrane</keyword>
<comment type="subcellular location">
    <subcellularLocation>
        <location evidence="1">Cell membrane</location>
        <topology evidence="1">Multi-pass membrane protein</topology>
    </subcellularLocation>
</comment>
<feature type="transmembrane region" description="Helical" evidence="7">
    <location>
        <begin position="450"/>
        <end position="469"/>
    </location>
</feature>
<dbReference type="GO" id="GO:0005886">
    <property type="term" value="C:plasma membrane"/>
    <property type="evidence" value="ECO:0007669"/>
    <property type="project" value="UniProtKB-SubCell"/>
</dbReference>
<evidence type="ECO:0000256" key="6">
    <source>
        <dbReference type="SAM" id="MobiDB-lite"/>
    </source>
</evidence>
<feature type="transmembrane region" description="Helical" evidence="7">
    <location>
        <begin position="261"/>
        <end position="287"/>
    </location>
</feature>
<protein>
    <recommendedName>
        <fullName evidence="8">VTT domain-containing protein</fullName>
    </recommendedName>
</protein>
<feature type="region of interest" description="Disordered" evidence="6">
    <location>
        <begin position="480"/>
        <end position="541"/>
    </location>
</feature>
<feature type="compositionally biased region" description="Basic and acidic residues" evidence="6">
    <location>
        <begin position="513"/>
        <end position="527"/>
    </location>
</feature>
<dbReference type="Proteomes" id="UP001530293">
    <property type="component" value="Unassembled WGS sequence"/>
</dbReference>
<accession>A0ABD3MT98</accession>
<dbReference type="PANTHER" id="PTHR12677">
    <property type="entry name" value="GOLGI APPARATUS MEMBRANE PROTEIN TVP38-RELATED"/>
    <property type="match status" value="1"/>
</dbReference>
<dbReference type="EMBL" id="JALLBG020000078">
    <property type="protein sequence ID" value="KAL3767023.1"/>
    <property type="molecule type" value="Genomic_DNA"/>
</dbReference>
<gene>
    <name evidence="9" type="ORF">ACHAWU_004521</name>
</gene>